<name>A0ABQ5FCB2_9ASTR</name>
<sequence length="632" mass="73347">MKVCDCSHVSVVVPHIETNGLCFTFTRGEAMADQNLIDMFLVCSSMVHKYEKSTMGESWDIVVKRKLIMSKLCSLLNPQAELEKRNHKLKRLVQSPNSFFMDKYKVYNLCSERLYDASLFEGKDLLGVTVRSRTSHNQSPVTAVTWILGKWTTPREQRWAPPGTHFHQFVVPPVFELRRDCTYSKLAAMNLPDDVEGLGSCEVRDPRSRRDIAEINCPARLFTYSLKEQHAWTMKIDDQSRDRKGHNSPTITHHFPMKWIPVTRLNKAMDTTWETKERTSTSQKGITDEKYADLCKGSKQATEAPTGFLLEDRLREICEKHYNQILHIMAENVHQEKLQGVQTRLTYGESSRQKAQTKEKTQLSESESQEGSSSTRQRSPVSTTVFTRIGARDRNVFTRLGERKKYIHSRLGPKTASRHKHASDRRHASSRSYEVLRKAFLGNFSQQKKYIKDPVEIHHIKQKERELTEAFMERFKAESMHVNGDLKCRRILGFMHGITNPDLIKRLNDNIPKTVDEMMRATTTFLRGKVAVTNKSRKKAPPTWRHHETNHKQSFNKRPDLKYRHKSSRRHDRFTPLIKTPIEILAMEIVKFNAPPPMAGLAENQNKNKFCKFYVDKGYSTDECIHLRKQIE</sequence>
<dbReference type="InterPro" id="IPR021940">
    <property type="entry name" value="CER1-like_C"/>
</dbReference>
<keyword evidence="4" id="KW-0808">Transferase</keyword>
<keyword evidence="4" id="KW-0548">Nucleotidyltransferase</keyword>
<comment type="caution">
    <text evidence="4">The sequence shown here is derived from an EMBL/GenBank/DDBJ whole genome shotgun (WGS) entry which is preliminary data.</text>
</comment>
<evidence type="ECO:0000313" key="5">
    <source>
        <dbReference type="Proteomes" id="UP001151760"/>
    </source>
</evidence>
<feature type="region of interest" description="Disordered" evidence="2">
    <location>
        <begin position="536"/>
        <end position="555"/>
    </location>
</feature>
<comment type="subcellular location">
    <subcellularLocation>
        <location evidence="1">Membrane</location>
        <topology evidence="1">Multi-pass membrane protein</topology>
    </subcellularLocation>
</comment>
<evidence type="ECO:0000259" key="3">
    <source>
        <dbReference type="Pfam" id="PF12076"/>
    </source>
</evidence>
<gene>
    <name evidence="4" type="ORF">Tco_1004126</name>
</gene>
<dbReference type="Proteomes" id="UP001151760">
    <property type="component" value="Unassembled WGS sequence"/>
</dbReference>
<evidence type="ECO:0000313" key="4">
    <source>
        <dbReference type="EMBL" id="GJT60593.1"/>
    </source>
</evidence>
<dbReference type="EMBL" id="BQNB010017213">
    <property type="protein sequence ID" value="GJT60593.1"/>
    <property type="molecule type" value="Genomic_DNA"/>
</dbReference>
<feature type="region of interest" description="Disordered" evidence="2">
    <location>
        <begin position="346"/>
        <end position="385"/>
    </location>
</feature>
<keyword evidence="5" id="KW-1185">Reference proteome</keyword>
<proteinExistence type="predicted"/>
<organism evidence="4 5">
    <name type="scientific">Tanacetum coccineum</name>
    <dbReference type="NCBI Taxonomy" id="301880"/>
    <lineage>
        <taxon>Eukaryota</taxon>
        <taxon>Viridiplantae</taxon>
        <taxon>Streptophyta</taxon>
        <taxon>Embryophyta</taxon>
        <taxon>Tracheophyta</taxon>
        <taxon>Spermatophyta</taxon>
        <taxon>Magnoliopsida</taxon>
        <taxon>eudicotyledons</taxon>
        <taxon>Gunneridae</taxon>
        <taxon>Pentapetalae</taxon>
        <taxon>asterids</taxon>
        <taxon>campanulids</taxon>
        <taxon>Asterales</taxon>
        <taxon>Asteraceae</taxon>
        <taxon>Asteroideae</taxon>
        <taxon>Anthemideae</taxon>
        <taxon>Anthemidinae</taxon>
        <taxon>Tanacetum</taxon>
    </lineage>
</organism>
<evidence type="ECO:0000256" key="1">
    <source>
        <dbReference type="ARBA" id="ARBA00004141"/>
    </source>
</evidence>
<keyword evidence="4" id="KW-0695">RNA-directed DNA polymerase</keyword>
<feature type="region of interest" description="Disordered" evidence="2">
    <location>
        <begin position="407"/>
        <end position="429"/>
    </location>
</feature>
<evidence type="ECO:0000256" key="2">
    <source>
        <dbReference type="SAM" id="MobiDB-lite"/>
    </source>
</evidence>
<feature type="compositionally biased region" description="Basic and acidic residues" evidence="2">
    <location>
        <begin position="545"/>
        <end position="555"/>
    </location>
</feature>
<accession>A0ABQ5FCB2</accession>
<protein>
    <submittedName>
        <fullName evidence="4">Reverse transcriptase domain-containing protein</fullName>
    </submittedName>
</protein>
<dbReference type="Pfam" id="PF12076">
    <property type="entry name" value="CER1-like_C"/>
    <property type="match status" value="1"/>
</dbReference>
<dbReference type="InterPro" id="IPR023407">
    <property type="entry name" value="Ribosomal_eS27_Zn-bd_dom_sf"/>
</dbReference>
<reference evidence="4" key="2">
    <citation type="submission" date="2022-01" db="EMBL/GenBank/DDBJ databases">
        <authorList>
            <person name="Yamashiro T."/>
            <person name="Shiraishi A."/>
            <person name="Satake H."/>
            <person name="Nakayama K."/>
        </authorList>
    </citation>
    <scope>NUCLEOTIDE SEQUENCE</scope>
</reference>
<dbReference type="GO" id="GO:0003964">
    <property type="term" value="F:RNA-directed DNA polymerase activity"/>
    <property type="evidence" value="ECO:0007669"/>
    <property type="project" value="UniProtKB-KW"/>
</dbReference>
<dbReference type="Gene3D" id="2.20.25.100">
    <property type="entry name" value="Zn-binding ribosomal proteins"/>
    <property type="match status" value="1"/>
</dbReference>
<feature type="compositionally biased region" description="Low complexity" evidence="2">
    <location>
        <begin position="363"/>
        <end position="379"/>
    </location>
</feature>
<feature type="domain" description="Very-long-chain aldehyde decarbonylase CER1-like C-terminal" evidence="3">
    <location>
        <begin position="138"/>
        <end position="208"/>
    </location>
</feature>
<reference evidence="4" key="1">
    <citation type="journal article" date="2022" name="Int. J. Mol. Sci.">
        <title>Draft Genome of Tanacetum Coccineum: Genomic Comparison of Closely Related Tanacetum-Family Plants.</title>
        <authorList>
            <person name="Yamashiro T."/>
            <person name="Shiraishi A."/>
            <person name="Nakayama K."/>
            <person name="Satake H."/>
        </authorList>
    </citation>
    <scope>NUCLEOTIDE SEQUENCE</scope>
</reference>